<reference evidence="2" key="1">
    <citation type="submission" date="2022-08" db="EMBL/GenBank/DDBJ databases">
        <title>Alicyclobacillus dauci DSM2870, complete genome.</title>
        <authorList>
            <person name="Wang Q."/>
            <person name="Cai R."/>
            <person name="Wang Z."/>
        </authorList>
    </citation>
    <scope>NUCLEOTIDE SEQUENCE</scope>
    <source>
        <strain evidence="2">DSM 28700</strain>
    </source>
</reference>
<dbReference type="SMART" id="SM00881">
    <property type="entry name" value="CoA_binding"/>
    <property type="match status" value="1"/>
</dbReference>
<evidence type="ECO:0000313" key="3">
    <source>
        <dbReference type="Proteomes" id="UP001164803"/>
    </source>
</evidence>
<dbReference type="SUPFAM" id="SSF51735">
    <property type="entry name" value="NAD(P)-binding Rossmann-fold domains"/>
    <property type="match status" value="1"/>
</dbReference>
<feature type="domain" description="CoA-binding" evidence="1">
    <location>
        <begin position="12"/>
        <end position="104"/>
    </location>
</feature>
<gene>
    <name evidence="2" type="ORF">NZD86_07235</name>
</gene>
<dbReference type="PANTHER" id="PTHR33303:SF2">
    <property type="entry name" value="COA-BINDING DOMAIN-CONTAINING PROTEIN"/>
    <property type="match status" value="1"/>
</dbReference>
<evidence type="ECO:0000259" key="1">
    <source>
        <dbReference type="SMART" id="SM00881"/>
    </source>
</evidence>
<dbReference type="InterPro" id="IPR003781">
    <property type="entry name" value="CoA-bd"/>
</dbReference>
<dbReference type="RefSeq" id="WP_268045835.1">
    <property type="nucleotide sequence ID" value="NZ_CP104064.1"/>
</dbReference>
<proteinExistence type="predicted"/>
<evidence type="ECO:0000313" key="2">
    <source>
        <dbReference type="EMBL" id="WAH38268.1"/>
    </source>
</evidence>
<dbReference type="InterPro" id="IPR036291">
    <property type="entry name" value="NAD(P)-bd_dom_sf"/>
</dbReference>
<sequence>MNVSDETLADLMSNARVIASVGVVSNPLTTGYRVAEYQQSQGYKVIGVNHDKDMILGHPTVHSVTDIGEPVDIVNVLAHPSEIAQVADAAIQSGAKALWLEPGIENKEAEERAMQAGLTVVSNRSFEREHRRLLADKDF</sequence>
<dbReference type="Pfam" id="PF13380">
    <property type="entry name" value="CoA_binding_2"/>
    <property type="match status" value="1"/>
</dbReference>
<dbReference type="Gene3D" id="3.40.50.720">
    <property type="entry name" value="NAD(P)-binding Rossmann-like Domain"/>
    <property type="match status" value="1"/>
</dbReference>
<dbReference type="Proteomes" id="UP001164803">
    <property type="component" value="Chromosome"/>
</dbReference>
<name>A0ABY6Z6W7_9BACL</name>
<accession>A0ABY6Z6W7</accession>
<dbReference type="EMBL" id="CP104064">
    <property type="protein sequence ID" value="WAH38268.1"/>
    <property type="molecule type" value="Genomic_DNA"/>
</dbReference>
<dbReference type="PANTHER" id="PTHR33303">
    <property type="entry name" value="CYTOPLASMIC PROTEIN-RELATED"/>
    <property type="match status" value="1"/>
</dbReference>
<organism evidence="2 3">
    <name type="scientific">Alicyclobacillus dauci</name>
    <dbReference type="NCBI Taxonomy" id="1475485"/>
    <lineage>
        <taxon>Bacteria</taxon>
        <taxon>Bacillati</taxon>
        <taxon>Bacillota</taxon>
        <taxon>Bacilli</taxon>
        <taxon>Bacillales</taxon>
        <taxon>Alicyclobacillaceae</taxon>
        <taxon>Alicyclobacillus</taxon>
    </lineage>
</organism>
<protein>
    <submittedName>
        <fullName evidence="2">CoA-binding protein</fullName>
    </submittedName>
</protein>
<keyword evidence="3" id="KW-1185">Reference proteome</keyword>